<gene>
    <name evidence="1" type="ORF">TM448A01052_0005</name>
</gene>
<sequence>MHSKLRALPSTEDSGVGFGGATRVVLDEFEYHRYARKNYSEIYPIIERGGQLVVLSTTDRFNIDSGFKELYIAAKAGDNNFYPIFYPYDVLPERSQQWYDNLDLTLADKECRYPRTEAEALETTKTHAFFDKTALEDMKADLLSFPPLRHELSDKYRNLVRIYRLPVVGKKYCLFTDPSDGKEDPHAIMVIDAVTGEQVAESHGKIPAEEVAQIHDDLVRLYNNAFNSYEINATAGGHFDSKIQALKTPNQCHRLKTDGKLDYKQYGWWTGSAIKDKAVRKLEEAIRFRQIILHSKECLDEFIQFMRPEGEAPQKPRGGHDDYVDACGRVLLLREYMVTGGMTIVSFKYG</sequence>
<dbReference type="Gene3D" id="3.30.420.240">
    <property type="match status" value="1"/>
</dbReference>
<dbReference type="Gene3D" id="3.40.50.300">
    <property type="entry name" value="P-loop containing nucleotide triphosphate hydrolases"/>
    <property type="match status" value="1"/>
</dbReference>
<name>A0A6H1ZM16_9ZZZZ</name>
<reference evidence="1" key="1">
    <citation type="submission" date="2020-03" db="EMBL/GenBank/DDBJ databases">
        <title>The deep terrestrial virosphere.</title>
        <authorList>
            <person name="Holmfeldt K."/>
            <person name="Nilsson E."/>
            <person name="Simone D."/>
            <person name="Lopez-Fernandez M."/>
            <person name="Wu X."/>
            <person name="de Brujin I."/>
            <person name="Lundin D."/>
            <person name="Andersson A."/>
            <person name="Bertilsson S."/>
            <person name="Dopson M."/>
        </authorList>
    </citation>
    <scope>NUCLEOTIDE SEQUENCE</scope>
    <source>
        <strain evidence="1">TM448A01052</strain>
    </source>
</reference>
<dbReference type="AlphaFoldDB" id="A0A6H1ZM16"/>
<accession>A0A6H1ZM16</accession>
<organism evidence="1">
    <name type="scientific">viral metagenome</name>
    <dbReference type="NCBI Taxonomy" id="1070528"/>
    <lineage>
        <taxon>unclassified sequences</taxon>
        <taxon>metagenomes</taxon>
        <taxon>organismal metagenomes</taxon>
    </lineage>
</organism>
<dbReference type="InterPro" id="IPR027417">
    <property type="entry name" value="P-loop_NTPase"/>
</dbReference>
<evidence type="ECO:0000313" key="1">
    <source>
        <dbReference type="EMBL" id="QJA48604.1"/>
    </source>
</evidence>
<protein>
    <submittedName>
        <fullName evidence="1">Putative terminase</fullName>
    </submittedName>
</protein>
<dbReference type="EMBL" id="MT144092">
    <property type="protein sequence ID" value="QJA48604.1"/>
    <property type="molecule type" value="Genomic_DNA"/>
</dbReference>
<proteinExistence type="predicted"/>